<keyword evidence="6" id="KW-0378">Hydrolase</keyword>
<comment type="caution">
    <text evidence="9">The sequence shown here is derived from an EMBL/GenBank/DDBJ whole genome shotgun (WGS) entry which is preliminary data.</text>
</comment>
<keyword evidence="10" id="KW-1185">Reference proteome</keyword>
<evidence type="ECO:0000256" key="1">
    <source>
        <dbReference type="ARBA" id="ARBA00001968"/>
    </source>
</evidence>
<dbReference type="PANTHER" id="PTHR12395">
    <property type="entry name" value="DOM-3 RELATED"/>
    <property type="match status" value="1"/>
</dbReference>
<dbReference type="InParanoid" id="A0A1Y2FKX5"/>
<evidence type="ECO:0000256" key="2">
    <source>
        <dbReference type="ARBA" id="ARBA00006562"/>
    </source>
</evidence>
<feature type="compositionally biased region" description="Pro residues" evidence="7">
    <location>
        <begin position="86"/>
        <end position="105"/>
    </location>
</feature>
<dbReference type="GO" id="GO:0004518">
    <property type="term" value="F:nuclease activity"/>
    <property type="evidence" value="ECO:0007669"/>
    <property type="project" value="UniProtKB-KW"/>
</dbReference>
<feature type="region of interest" description="Disordered" evidence="7">
    <location>
        <begin position="300"/>
        <end position="335"/>
    </location>
</feature>
<feature type="domain" description="RAI1-like" evidence="8">
    <location>
        <begin position="130"/>
        <end position="488"/>
    </location>
</feature>
<dbReference type="InterPro" id="IPR039039">
    <property type="entry name" value="RAI1-like_fam"/>
</dbReference>
<dbReference type="FunCoup" id="A0A1Y2FKX5">
    <property type="interactions" value="226"/>
</dbReference>
<dbReference type="GO" id="GO:0000956">
    <property type="term" value="P:nuclear-transcribed mRNA catabolic process"/>
    <property type="evidence" value="ECO:0007669"/>
    <property type="project" value="TreeGrafter"/>
</dbReference>
<comment type="catalytic activity">
    <reaction evidence="4">
        <text>a 5'-end triphospho-ribonucleoside in mRNA + H2O = a 5'-end phospho-ribonucleoside in mRNA + diphosphate + H(+)</text>
        <dbReference type="Rhea" id="RHEA:78683"/>
        <dbReference type="Rhea" id="RHEA-COMP:15692"/>
        <dbReference type="Rhea" id="RHEA-COMP:17164"/>
        <dbReference type="ChEBI" id="CHEBI:15377"/>
        <dbReference type="ChEBI" id="CHEBI:15378"/>
        <dbReference type="ChEBI" id="CHEBI:33019"/>
        <dbReference type="ChEBI" id="CHEBI:138282"/>
        <dbReference type="ChEBI" id="CHEBI:167618"/>
    </reaction>
    <physiologicalReaction direction="left-to-right" evidence="4">
        <dbReference type="Rhea" id="RHEA:78684"/>
    </physiologicalReaction>
</comment>
<evidence type="ECO:0000256" key="5">
    <source>
        <dbReference type="ARBA" id="ARBA00048124"/>
    </source>
</evidence>
<evidence type="ECO:0000256" key="3">
    <source>
        <dbReference type="ARBA" id="ARBA00044676"/>
    </source>
</evidence>
<organism evidence="9 10">
    <name type="scientific">Leucosporidium creatinivorum</name>
    <dbReference type="NCBI Taxonomy" id="106004"/>
    <lineage>
        <taxon>Eukaryota</taxon>
        <taxon>Fungi</taxon>
        <taxon>Dikarya</taxon>
        <taxon>Basidiomycota</taxon>
        <taxon>Pucciniomycotina</taxon>
        <taxon>Microbotryomycetes</taxon>
        <taxon>Leucosporidiales</taxon>
        <taxon>Leucosporidium</taxon>
    </lineage>
</organism>
<keyword evidence="6" id="KW-0547">Nucleotide-binding</keyword>
<keyword evidence="6" id="KW-0479">Metal-binding</keyword>
<dbReference type="Proteomes" id="UP000193467">
    <property type="component" value="Unassembled WGS sequence"/>
</dbReference>
<dbReference type="Pfam" id="PF08652">
    <property type="entry name" value="RAI1"/>
    <property type="match status" value="1"/>
</dbReference>
<evidence type="ECO:0000313" key="9">
    <source>
        <dbReference type="EMBL" id="ORY84632.1"/>
    </source>
</evidence>
<comment type="function">
    <text evidence="6">Decapping enzyme for NAD-capped RNAs: specifically hydrolyzes the nicotinamide adenine dinucleotide (NAD) cap from a subset of RNAs by removing the entire NAD moiety from the 5'-end of an NAD-capped RNA.</text>
</comment>
<comment type="subcellular location">
    <subcellularLocation>
        <location evidence="6">Nucleus</location>
    </subcellularLocation>
</comment>
<evidence type="ECO:0000256" key="4">
    <source>
        <dbReference type="ARBA" id="ARBA00044692"/>
    </source>
</evidence>
<comment type="similarity">
    <text evidence="2 6">Belongs to the DXO/Dom3Z family.</text>
</comment>
<reference evidence="9 10" key="1">
    <citation type="submission" date="2016-07" db="EMBL/GenBank/DDBJ databases">
        <title>Pervasive Adenine N6-methylation of Active Genes in Fungi.</title>
        <authorList>
            <consortium name="DOE Joint Genome Institute"/>
            <person name="Mondo S.J."/>
            <person name="Dannebaum R.O."/>
            <person name="Kuo R.C."/>
            <person name="Labutti K."/>
            <person name="Haridas S."/>
            <person name="Kuo A."/>
            <person name="Salamov A."/>
            <person name="Ahrendt S.R."/>
            <person name="Lipzen A."/>
            <person name="Sullivan W."/>
            <person name="Andreopoulos W.B."/>
            <person name="Clum A."/>
            <person name="Lindquist E."/>
            <person name="Daum C."/>
            <person name="Ramamoorthy G.K."/>
            <person name="Gryganskyi A."/>
            <person name="Culley D."/>
            <person name="Magnuson J.K."/>
            <person name="James T.Y."/>
            <person name="O'Malley M.A."/>
            <person name="Stajich J.E."/>
            <person name="Spatafora J.W."/>
            <person name="Visel A."/>
            <person name="Grigoriev I.V."/>
        </authorList>
    </citation>
    <scope>NUCLEOTIDE SEQUENCE [LARGE SCALE GENOMIC DNA]</scope>
    <source>
        <strain evidence="9 10">62-1032</strain>
    </source>
</reference>
<feature type="region of interest" description="Disordered" evidence="7">
    <location>
        <begin position="565"/>
        <end position="619"/>
    </location>
</feature>
<dbReference type="GO" id="GO:0005829">
    <property type="term" value="C:cytosol"/>
    <property type="evidence" value="ECO:0007669"/>
    <property type="project" value="TreeGrafter"/>
</dbReference>
<proteinExistence type="inferred from homology"/>
<dbReference type="GO" id="GO:0110155">
    <property type="term" value="P:NAD-cap decapping"/>
    <property type="evidence" value="ECO:0007669"/>
    <property type="project" value="TreeGrafter"/>
</dbReference>
<dbReference type="GO" id="GO:0005634">
    <property type="term" value="C:nucleus"/>
    <property type="evidence" value="ECO:0007669"/>
    <property type="project" value="UniProtKB-SubCell"/>
</dbReference>
<evidence type="ECO:0000256" key="7">
    <source>
        <dbReference type="SAM" id="MobiDB-lite"/>
    </source>
</evidence>
<dbReference type="GO" id="GO:0046872">
    <property type="term" value="F:metal ion binding"/>
    <property type="evidence" value="ECO:0007669"/>
    <property type="project" value="UniProtKB-KW"/>
</dbReference>
<dbReference type="OrthoDB" id="5853397at2759"/>
<comment type="catalytic activity">
    <reaction evidence="3">
        <text>a 5'-end (N(7)-methyl 5'-triphosphoguanosine)-ribonucleoside-ribonucleotide in mRNA + H2O = a (N(7)-methyl 5'-triphosphoguanosine)-nucleoside + a 5'-end phospho-ribonucleoside in mRNA + H(+)</text>
        <dbReference type="Rhea" id="RHEA:66928"/>
        <dbReference type="Rhea" id="RHEA-COMP:15692"/>
        <dbReference type="Rhea" id="RHEA-COMP:17313"/>
        <dbReference type="ChEBI" id="CHEBI:15377"/>
        <dbReference type="ChEBI" id="CHEBI:15378"/>
        <dbReference type="ChEBI" id="CHEBI:138282"/>
        <dbReference type="ChEBI" id="CHEBI:172876"/>
        <dbReference type="ChEBI" id="CHEBI:172877"/>
    </reaction>
    <physiologicalReaction direction="left-to-right" evidence="3">
        <dbReference type="Rhea" id="RHEA:66929"/>
    </physiologicalReaction>
</comment>
<accession>A0A1Y2FKX5</accession>
<feature type="compositionally biased region" description="Gly residues" evidence="7">
    <location>
        <begin position="601"/>
        <end position="619"/>
    </location>
</feature>
<comment type="catalytic activity">
    <reaction evidence="5">
        <text>a 5'-end NAD(+)-phospho-ribonucleoside in mRNA + H2O = a 5'-end phospho-ribonucleoside in mRNA + NAD(+) + H(+)</text>
        <dbReference type="Rhea" id="RHEA:60880"/>
        <dbReference type="Rhea" id="RHEA-COMP:15692"/>
        <dbReference type="Rhea" id="RHEA-COMP:15698"/>
        <dbReference type="ChEBI" id="CHEBI:15377"/>
        <dbReference type="ChEBI" id="CHEBI:15378"/>
        <dbReference type="ChEBI" id="CHEBI:57540"/>
        <dbReference type="ChEBI" id="CHEBI:138282"/>
        <dbReference type="ChEBI" id="CHEBI:144029"/>
    </reaction>
    <physiologicalReaction direction="left-to-right" evidence="5">
        <dbReference type="Rhea" id="RHEA:60881"/>
    </physiologicalReaction>
</comment>
<dbReference type="STRING" id="106004.A0A1Y2FKX5"/>
<dbReference type="GO" id="GO:0003723">
    <property type="term" value="F:RNA binding"/>
    <property type="evidence" value="ECO:0007669"/>
    <property type="project" value="UniProtKB-KW"/>
</dbReference>
<gene>
    <name evidence="9" type="ORF">BCR35DRAFT_351743</name>
</gene>
<dbReference type="PANTHER" id="PTHR12395:SF9">
    <property type="entry name" value="DECAPPING AND EXORIBONUCLEASE PROTEIN"/>
    <property type="match status" value="1"/>
</dbReference>
<name>A0A1Y2FKX5_9BASI</name>
<evidence type="ECO:0000256" key="6">
    <source>
        <dbReference type="RuleBase" id="RU367113"/>
    </source>
</evidence>
<protein>
    <recommendedName>
        <fullName evidence="6">Decapping nuclease</fullName>
        <ecNumber evidence="6">3.6.1.-</ecNumber>
    </recommendedName>
</protein>
<comment type="cofactor">
    <cofactor evidence="1 6">
        <name>a divalent metal cation</name>
        <dbReference type="ChEBI" id="CHEBI:60240"/>
    </cofactor>
</comment>
<evidence type="ECO:0000313" key="10">
    <source>
        <dbReference type="Proteomes" id="UP000193467"/>
    </source>
</evidence>
<evidence type="ECO:0000259" key="8">
    <source>
        <dbReference type="Pfam" id="PF08652"/>
    </source>
</evidence>
<keyword evidence="6" id="KW-0540">Nuclease</keyword>
<keyword evidence="6" id="KW-0539">Nucleus</keyword>
<sequence length="619" mass="66030">MGAEIPAYGPYTLFGGFLFGYDSSNIGGVLSIAELYQALKLRGKAMSLATASNWFEPWCIAFCVPSPMSAPAPTLKRPRSPSPSSSLPPRPAPPAPAPAPAPAPPLASHYIQPPSHYIPPAAPPTPFQLPLHLTSFSYGPNRELLLGEEERDQALQVYSEPALGCDLNEGFEEAVWRDGGTDEGLDALLDGLLALSSRDPGPTSNTTQILLKNNVYTWRGMMTKLLLAVYEVENTALSQLGGGGGRGGEGWEMNGMVLDGALYLEDSSPPSKLASKAASESSNKLQSYYGYSFESFCTMPPSPPSSSTSGAAPPPPPTESAADGTGRTPNFSPPNTNIQYCSLVKTSLGPHRTILGGEVDCLSPRSGLAEGNPGRVKVQTSDFVELKTNLVIRGERDEWGFERNKLLKHYVQSFLLGVPLITVGFRTRQGILTGLQSFKTLEIPRLVRSKPHSWDPSALLASGNSLLSFIFKTLSNAPSTREWETKFASPPSSSSEQEWRDWPVFRISFTPAAAARGEPGVVVRELSGEEVQSEVLGAKREVEGGRVGFLKGSWVGEVRRRRGEARANANANASAEHRPPPPPPLPAAAAAAVPPRPAYGGTNGNGNGYKPMGGGGLQR</sequence>
<dbReference type="AlphaFoldDB" id="A0A1Y2FKX5"/>
<dbReference type="GO" id="GO:0034353">
    <property type="term" value="F:mRNA 5'-diphosphatase activity"/>
    <property type="evidence" value="ECO:0007669"/>
    <property type="project" value="TreeGrafter"/>
</dbReference>
<dbReference type="EMBL" id="MCGR01000017">
    <property type="protein sequence ID" value="ORY84632.1"/>
    <property type="molecule type" value="Genomic_DNA"/>
</dbReference>
<dbReference type="InterPro" id="IPR013961">
    <property type="entry name" value="RAI1"/>
</dbReference>
<dbReference type="GO" id="GO:0000166">
    <property type="term" value="F:nucleotide binding"/>
    <property type="evidence" value="ECO:0007669"/>
    <property type="project" value="UniProtKB-KW"/>
</dbReference>
<dbReference type="EC" id="3.6.1.-" evidence="6"/>
<keyword evidence="6" id="KW-0694">RNA-binding</keyword>
<feature type="region of interest" description="Disordered" evidence="7">
    <location>
        <begin position="72"/>
        <end position="106"/>
    </location>
</feature>